<organism evidence="1">
    <name type="scientific">marine sediment metagenome</name>
    <dbReference type="NCBI Taxonomy" id="412755"/>
    <lineage>
        <taxon>unclassified sequences</taxon>
        <taxon>metagenomes</taxon>
        <taxon>ecological metagenomes</taxon>
    </lineage>
</organism>
<accession>X1GFC5</accession>
<evidence type="ECO:0000313" key="1">
    <source>
        <dbReference type="EMBL" id="GAH56591.1"/>
    </source>
</evidence>
<protein>
    <submittedName>
        <fullName evidence="1">Uncharacterized protein</fullName>
    </submittedName>
</protein>
<dbReference type="AlphaFoldDB" id="X1GFC5"/>
<feature type="non-terminal residue" evidence="1">
    <location>
        <position position="1"/>
    </location>
</feature>
<gene>
    <name evidence="1" type="ORF">S03H2_26975</name>
</gene>
<dbReference type="EMBL" id="BARU01015912">
    <property type="protein sequence ID" value="GAH56591.1"/>
    <property type="molecule type" value="Genomic_DNA"/>
</dbReference>
<comment type="caution">
    <text evidence="1">The sequence shown here is derived from an EMBL/GenBank/DDBJ whole genome shotgun (WGS) entry which is preliminary data.</text>
</comment>
<reference evidence="1" key="1">
    <citation type="journal article" date="2014" name="Front. Microbiol.">
        <title>High frequency of phylogenetically diverse reductive dehalogenase-homologous genes in deep subseafloor sedimentary metagenomes.</title>
        <authorList>
            <person name="Kawai M."/>
            <person name="Futagami T."/>
            <person name="Toyoda A."/>
            <person name="Takaki Y."/>
            <person name="Nishi S."/>
            <person name="Hori S."/>
            <person name="Arai W."/>
            <person name="Tsubouchi T."/>
            <person name="Morono Y."/>
            <person name="Uchiyama I."/>
            <person name="Ito T."/>
            <person name="Fujiyama A."/>
            <person name="Inagaki F."/>
            <person name="Takami H."/>
        </authorList>
    </citation>
    <scope>NUCLEOTIDE SEQUENCE</scope>
    <source>
        <strain evidence="1">Expedition CK06-06</strain>
    </source>
</reference>
<name>X1GFC5_9ZZZZ</name>
<proteinExistence type="predicted"/>
<feature type="non-terminal residue" evidence="1">
    <location>
        <position position="67"/>
    </location>
</feature>
<sequence length="67" mass="7623">GVGIEVLAYHALAGNKDITSATYRIVKDRLQALESLGLIRESWRTWYNKEWLEYEGKDPTIADAIRG</sequence>